<proteinExistence type="predicted"/>
<dbReference type="Gene3D" id="3.30.420.10">
    <property type="entry name" value="Ribonuclease H-like superfamily/Ribonuclease H"/>
    <property type="match status" value="1"/>
</dbReference>
<dbReference type="InterPro" id="IPR012337">
    <property type="entry name" value="RNaseH-like_sf"/>
</dbReference>
<dbReference type="Proteomes" id="UP000318571">
    <property type="component" value="Chromosome 11"/>
</dbReference>
<dbReference type="InterPro" id="IPR036397">
    <property type="entry name" value="RNaseH_sf"/>
</dbReference>
<evidence type="ECO:0000313" key="1">
    <source>
        <dbReference type="EMBL" id="TRY78865.1"/>
    </source>
</evidence>
<name>A0A553PMF7_TIGCA</name>
<dbReference type="PANTHER" id="PTHR31511:SF12">
    <property type="entry name" value="RHO TERMINATION FACTOR N-TERMINAL DOMAIN-CONTAINING PROTEIN"/>
    <property type="match status" value="1"/>
</dbReference>
<keyword evidence="2" id="KW-1185">Reference proteome</keyword>
<dbReference type="PANTHER" id="PTHR31511">
    <property type="entry name" value="PROTEIN CBG23764"/>
    <property type="match status" value="1"/>
</dbReference>
<dbReference type="AlphaFoldDB" id="A0A553PMF7"/>
<sequence length="328" mass="38233">GKAIPVIFHNWKNYDGKILIKAFAKEDINVKPIVLNSENFKTVNIEWGEILNKYNAKSRATEEKIIPIKVQFVDSFAHMSTSLDKLCGYCNPNNVPKGEKKPDKCEREVGMELRRQKCIITRPVYVGIKILELSKALMGTIWYTFKHYFGSRIQLILTDTDSFIVQLQTNDINKEFFQQFHDILDFSNCAFQGTPMDKHIDLKRNKKVLGKMKNEVPPYCFETKDSGESEYKHITIHEIEALRSKCYSIKLNHHAFNDATPFLEEHTNIFEQKDPMKNKGVTKTSRDNITHQDYSNVRWYKLNSIWIQGTRICESQDFRSSTTHNMCC</sequence>
<organism evidence="1 2">
    <name type="scientific">Tigriopus californicus</name>
    <name type="common">Marine copepod</name>
    <dbReference type="NCBI Taxonomy" id="6832"/>
    <lineage>
        <taxon>Eukaryota</taxon>
        <taxon>Metazoa</taxon>
        <taxon>Ecdysozoa</taxon>
        <taxon>Arthropoda</taxon>
        <taxon>Crustacea</taxon>
        <taxon>Multicrustacea</taxon>
        <taxon>Hexanauplia</taxon>
        <taxon>Copepoda</taxon>
        <taxon>Harpacticoida</taxon>
        <taxon>Harpacticidae</taxon>
        <taxon>Tigriopus</taxon>
    </lineage>
</organism>
<evidence type="ECO:0000313" key="2">
    <source>
        <dbReference type="Proteomes" id="UP000318571"/>
    </source>
</evidence>
<reference evidence="1 2" key="1">
    <citation type="journal article" date="2018" name="Nat. Ecol. Evol.">
        <title>Genomic signatures of mitonuclear coevolution across populations of Tigriopus californicus.</title>
        <authorList>
            <person name="Barreto F.S."/>
            <person name="Watson E.T."/>
            <person name="Lima T.G."/>
            <person name="Willett C.S."/>
            <person name="Edmands S."/>
            <person name="Li W."/>
            <person name="Burton R.S."/>
        </authorList>
    </citation>
    <scope>NUCLEOTIDE SEQUENCE [LARGE SCALE GENOMIC DNA]</scope>
    <source>
        <strain evidence="1 2">San Diego</strain>
    </source>
</reference>
<dbReference type="EMBL" id="VCGU01000003">
    <property type="protein sequence ID" value="TRY78865.1"/>
    <property type="molecule type" value="Genomic_DNA"/>
</dbReference>
<accession>A0A553PMF7</accession>
<dbReference type="GO" id="GO:0003676">
    <property type="term" value="F:nucleic acid binding"/>
    <property type="evidence" value="ECO:0007669"/>
    <property type="project" value="InterPro"/>
</dbReference>
<protein>
    <recommendedName>
        <fullName evidence="3">DNA-directed DNA polymerase</fullName>
    </recommendedName>
</protein>
<dbReference type="SUPFAM" id="SSF53098">
    <property type="entry name" value="Ribonuclease H-like"/>
    <property type="match status" value="1"/>
</dbReference>
<gene>
    <name evidence="1" type="ORF">TCAL_10655</name>
</gene>
<feature type="non-terminal residue" evidence="1">
    <location>
        <position position="1"/>
    </location>
</feature>
<comment type="caution">
    <text evidence="1">The sequence shown here is derived from an EMBL/GenBank/DDBJ whole genome shotgun (WGS) entry which is preliminary data.</text>
</comment>
<evidence type="ECO:0008006" key="3">
    <source>
        <dbReference type="Google" id="ProtNLM"/>
    </source>
</evidence>